<evidence type="ECO:0000313" key="1">
    <source>
        <dbReference type="Proteomes" id="UP000790787"/>
    </source>
</evidence>
<reference evidence="2" key="2">
    <citation type="submission" date="2025-08" db="UniProtKB">
        <authorList>
            <consortium name="RefSeq"/>
        </authorList>
    </citation>
    <scope>IDENTIFICATION</scope>
    <source>
        <tissue evidence="2">Leaf</tissue>
    </source>
</reference>
<gene>
    <name evidence="2" type="primary">LOC142179784</name>
</gene>
<dbReference type="RefSeq" id="XP_075106759.1">
    <property type="nucleotide sequence ID" value="XM_075250658.1"/>
</dbReference>
<proteinExistence type="predicted"/>
<evidence type="ECO:0000313" key="2">
    <source>
        <dbReference type="RefSeq" id="XP_075106759.1"/>
    </source>
</evidence>
<dbReference type="Proteomes" id="UP000790787">
    <property type="component" value="Chromosome 4"/>
</dbReference>
<name>A0AC58UBX4_TOBAC</name>
<protein>
    <submittedName>
        <fullName evidence="2">Uncharacterized protein LOC142179784</fullName>
    </submittedName>
</protein>
<keyword evidence="1" id="KW-1185">Reference proteome</keyword>
<sequence>MNSVLDTDGYYEVNSTSLVWDWRNEIIDYLEHGKLPKDPKASRVLRAKAASYSFKKGQLYRKSFQGPLSQCLGASEANYVMREVHEGICGPYQNIAEREVVDFLWENIICRFGIPKVIACENGPQFIGAKVTKFLEDLKIKSITYSPYHPSANGQAESTNKAIIQNLKKRLEAAKCNWTEELLGVLWAYRTTAKSSTGEALFSLVYGAEALILVEVGELTLRYFQANEESNNEAMLINLELLEERRDLAHIRMAAQKQRMERYYNQRANLYYFKVGDLVLRKVTQNTRELNAGKLGSIWEGPYRISAITGKGSYELDNHKGYKFPKNWNVAHLKRYYC</sequence>
<accession>A0AC58UBX4</accession>
<reference evidence="1" key="1">
    <citation type="journal article" date="2014" name="Nat. Commun.">
        <title>The tobacco genome sequence and its comparison with those of tomato and potato.</title>
        <authorList>
            <person name="Sierro N."/>
            <person name="Battey J.N."/>
            <person name="Ouadi S."/>
            <person name="Bakaher N."/>
            <person name="Bovet L."/>
            <person name="Willig A."/>
            <person name="Goepfert S."/>
            <person name="Peitsch M.C."/>
            <person name="Ivanov N.V."/>
        </authorList>
    </citation>
    <scope>NUCLEOTIDE SEQUENCE [LARGE SCALE GENOMIC DNA]</scope>
</reference>
<organism evidence="1 2">
    <name type="scientific">Nicotiana tabacum</name>
    <name type="common">Common tobacco</name>
    <dbReference type="NCBI Taxonomy" id="4097"/>
    <lineage>
        <taxon>Eukaryota</taxon>
        <taxon>Viridiplantae</taxon>
        <taxon>Streptophyta</taxon>
        <taxon>Embryophyta</taxon>
        <taxon>Tracheophyta</taxon>
        <taxon>Spermatophyta</taxon>
        <taxon>Magnoliopsida</taxon>
        <taxon>eudicotyledons</taxon>
        <taxon>Gunneridae</taxon>
        <taxon>Pentapetalae</taxon>
        <taxon>asterids</taxon>
        <taxon>lamiids</taxon>
        <taxon>Solanales</taxon>
        <taxon>Solanaceae</taxon>
        <taxon>Nicotianoideae</taxon>
        <taxon>Nicotianeae</taxon>
        <taxon>Nicotiana</taxon>
    </lineage>
</organism>